<evidence type="ECO:0000313" key="1">
    <source>
        <dbReference type="EMBL" id="DAE24789.1"/>
    </source>
</evidence>
<reference evidence="1" key="1">
    <citation type="journal article" date="2021" name="Proc. Natl. Acad. Sci. U.S.A.">
        <title>A Catalog of Tens of Thousands of Viruses from Human Metagenomes Reveals Hidden Associations with Chronic Diseases.</title>
        <authorList>
            <person name="Tisza M.J."/>
            <person name="Buck C.B."/>
        </authorList>
    </citation>
    <scope>NUCLEOTIDE SEQUENCE</scope>
    <source>
        <strain evidence="1">CteBs22</strain>
    </source>
</reference>
<sequence length="35" mass="4060">MCHKTRHLPRKVKAFLTNVKTSANSHVKSHLTFKI</sequence>
<organism evidence="1">
    <name type="scientific">Myoviridae sp. cteBs22</name>
    <dbReference type="NCBI Taxonomy" id="2826675"/>
    <lineage>
        <taxon>Viruses</taxon>
        <taxon>Duplodnaviria</taxon>
        <taxon>Heunggongvirae</taxon>
        <taxon>Uroviricota</taxon>
        <taxon>Caudoviricetes</taxon>
    </lineage>
</organism>
<dbReference type="EMBL" id="BK015784">
    <property type="protein sequence ID" value="DAE24789.1"/>
    <property type="molecule type" value="Genomic_DNA"/>
</dbReference>
<accession>A0A8S5R1D0</accession>
<protein>
    <submittedName>
        <fullName evidence="1">Uncharacterized protein</fullName>
    </submittedName>
</protein>
<name>A0A8S5R1D0_9CAUD</name>
<proteinExistence type="predicted"/>